<feature type="region of interest" description="Disordered" evidence="8">
    <location>
        <begin position="223"/>
        <end position="248"/>
    </location>
</feature>
<dbReference type="InterPro" id="IPR045161">
    <property type="entry name" value="Utp18"/>
</dbReference>
<dbReference type="Proteomes" id="UP001201163">
    <property type="component" value="Unassembled WGS sequence"/>
</dbReference>
<accession>A0AAD4LHZ9</accession>
<name>A0AAD4LHZ9_9AGAM</name>
<keyword evidence="5" id="KW-0539">Nucleus</keyword>
<evidence type="ECO:0000313" key="9">
    <source>
        <dbReference type="EMBL" id="KAH8988226.1"/>
    </source>
</evidence>
<keyword evidence="2" id="KW-0698">rRNA processing</keyword>
<reference evidence="9" key="1">
    <citation type="submission" date="2022-01" db="EMBL/GenBank/DDBJ databases">
        <title>Comparative genomics reveals a dynamic genome evolution in the ectomycorrhizal milk-cap (Lactarius) mushrooms.</title>
        <authorList>
            <consortium name="DOE Joint Genome Institute"/>
            <person name="Lebreton A."/>
            <person name="Tang N."/>
            <person name="Kuo A."/>
            <person name="LaButti K."/>
            <person name="Drula E."/>
            <person name="Barry K."/>
            <person name="Clum A."/>
            <person name="Lipzen A."/>
            <person name="Mousain D."/>
            <person name="Ng V."/>
            <person name="Wang R."/>
            <person name="Wang X."/>
            <person name="Dai Y."/>
            <person name="Henrissat B."/>
            <person name="Grigoriev I.V."/>
            <person name="Guerin-Laguette A."/>
            <person name="Yu F."/>
            <person name="Martin F.M."/>
        </authorList>
    </citation>
    <scope>NUCLEOTIDE SEQUENCE</scope>
    <source>
        <strain evidence="9">QP</strain>
    </source>
</reference>
<protein>
    <submittedName>
        <fullName evidence="9">WD40 repeat-like protein</fullName>
    </submittedName>
</protein>
<feature type="region of interest" description="Disordered" evidence="8">
    <location>
        <begin position="100"/>
        <end position="174"/>
    </location>
</feature>
<dbReference type="PROSITE" id="PS50082">
    <property type="entry name" value="WD_REPEATS_2"/>
    <property type="match status" value="1"/>
</dbReference>
<dbReference type="GO" id="GO:0034388">
    <property type="term" value="C:Pwp2p-containing subcomplex of 90S preribosome"/>
    <property type="evidence" value="ECO:0007669"/>
    <property type="project" value="TreeGrafter"/>
</dbReference>
<sequence>MGKHTRKRLRKDKSTHERAIPLGAAVLSDDDVDKDDEERRLESLLFGKPSMARRERMTTCEERASESDNDVEENEEELEGLLDSDLFFVDDGAASKFQHAKDDVLDVSSPASEEKPHASDNGDDDSSNGAQSEASNDADTPEAAEEALPTSLTLLTSRPPNHRPKSRKAPAWTDPDDASLEVLLASSARLRKLRDAPEEDAINGREYERRLRRQFVKMNPTPEWATPAARRKRRRTGDGDDGDVAGLDMDTLVTSSGGILGHRRRTRLDPGVLAIERLRDANQAAQAEGEVNAIQFHPSPQVSMLLIASSDRRIRLFNIDGHTNPRLQTLHIPALPVTNAQFHPSGSSILLTGHRPFYYTYDLQSGATTRSPRGLWGTTFTNGNDNADLSMETCAFNTGGDVLAVAGRRGYVHLVDWRTGGGQAIGSVKANTGVRALWWVPNGRELMTLGEDAEAYLWDIGTRRCVHRWKDDGGFGSRVLVGDRSGNYVAIGSKSGIVNVYDSETSTASWRKNDRPKPLKAIGNLTTSISVARFNQDSQLLAIASKAQKDQLRLIHMPSLTAFSNWPTSSTPLGHVTSVDFSSGSEYVAIGNTRGRVLLYHLKDYDAHGG</sequence>
<evidence type="ECO:0000256" key="7">
    <source>
        <dbReference type="PROSITE-ProRule" id="PRU00221"/>
    </source>
</evidence>
<feature type="region of interest" description="Disordered" evidence="8">
    <location>
        <begin position="1"/>
        <end position="22"/>
    </location>
</feature>
<evidence type="ECO:0000256" key="8">
    <source>
        <dbReference type="SAM" id="MobiDB-lite"/>
    </source>
</evidence>
<evidence type="ECO:0000256" key="4">
    <source>
        <dbReference type="ARBA" id="ARBA00022737"/>
    </source>
</evidence>
<evidence type="ECO:0000256" key="6">
    <source>
        <dbReference type="ARBA" id="ARBA00025767"/>
    </source>
</evidence>
<feature type="compositionally biased region" description="Basic residues" evidence="8">
    <location>
        <begin position="1"/>
        <end position="11"/>
    </location>
</feature>
<dbReference type="Pfam" id="PF00400">
    <property type="entry name" value="WD40"/>
    <property type="match status" value="1"/>
</dbReference>
<evidence type="ECO:0000256" key="5">
    <source>
        <dbReference type="ARBA" id="ARBA00023242"/>
    </source>
</evidence>
<proteinExistence type="inferred from homology"/>
<dbReference type="GO" id="GO:0006364">
    <property type="term" value="P:rRNA processing"/>
    <property type="evidence" value="ECO:0007669"/>
    <property type="project" value="UniProtKB-KW"/>
</dbReference>
<dbReference type="SUPFAM" id="SSF50978">
    <property type="entry name" value="WD40 repeat-like"/>
    <property type="match status" value="1"/>
</dbReference>
<dbReference type="InterPro" id="IPR001680">
    <property type="entry name" value="WD40_rpt"/>
</dbReference>
<feature type="compositionally biased region" description="Acidic residues" evidence="8">
    <location>
        <begin position="67"/>
        <end position="78"/>
    </location>
</feature>
<comment type="similarity">
    <text evidence="6">Belongs to the WD repeat UTP18 family.</text>
</comment>
<dbReference type="InterPro" id="IPR019775">
    <property type="entry name" value="WD40_repeat_CS"/>
</dbReference>
<dbReference type="SMART" id="SM00320">
    <property type="entry name" value="WD40"/>
    <property type="match status" value="6"/>
</dbReference>
<dbReference type="EMBL" id="JAKELL010000043">
    <property type="protein sequence ID" value="KAH8988226.1"/>
    <property type="molecule type" value="Genomic_DNA"/>
</dbReference>
<dbReference type="PROSITE" id="PS00678">
    <property type="entry name" value="WD_REPEATS_1"/>
    <property type="match status" value="1"/>
</dbReference>
<keyword evidence="3 7" id="KW-0853">WD repeat</keyword>
<comment type="subcellular location">
    <subcellularLocation>
        <location evidence="1">Nucleus</location>
        <location evidence="1">Nucleolus</location>
    </subcellularLocation>
</comment>
<dbReference type="InterPro" id="IPR036322">
    <property type="entry name" value="WD40_repeat_dom_sf"/>
</dbReference>
<evidence type="ECO:0000256" key="2">
    <source>
        <dbReference type="ARBA" id="ARBA00022552"/>
    </source>
</evidence>
<dbReference type="InterPro" id="IPR015943">
    <property type="entry name" value="WD40/YVTN_repeat-like_dom_sf"/>
</dbReference>
<feature type="compositionally biased region" description="Low complexity" evidence="8">
    <location>
        <begin position="146"/>
        <end position="157"/>
    </location>
</feature>
<dbReference type="PANTHER" id="PTHR18359">
    <property type="entry name" value="WD-REPEAT PROTEIN-RELATED"/>
    <property type="match status" value="1"/>
</dbReference>
<dbReference type="PANTHER" id="PTHR18359:SF0">
    <property type="entry name" value="U3 SMALL NUCLEOLAR RNA-ASSOCIATED PROTEIN 18 HOMOLOG"/>
    <property type="match status" value="1"/>
</dbReference>
<dbReference type="AlphaFoldDB" id="A0AAD4LHZ9"/>
<gene>
    <name evidence="9" type="ORF">EDB92DRAFT_1935895</name>
</gene>
<evidence type="ECO:0000313" key="10">
    <source>
        <dbReference type="Proteomes" id="UP001201163"/>
    </source>
</evidence>
<organism evidence="9 10">
    <name type="scientific">Lactarius akahatsu</name>
    <dbReference type="NCBI Taxonomy" id="416441"/>
    <lineage>
        <taxon>Eukaryota</taxon>
        <taxon>Fungi</taxon>
        <taxon>Dikarya</taxon>
        <taxon>Basidiomycota</taxon>
        <taxon>Agaricomycotina</taxon>
        <taxon>Agaricomycetes</taxon>
        <taxon>Russulales</taxon>
        <taxon>Russulaceae</taxon>
        <taxon>Lactarius</taxon>
    </lineage>
</organism>
<dbReference type="GO" id="GO:0032040">
    <property type="term" value="C:small-subunit processome"/>
    <property type="evidence" value="ECO:0007669"/>
    <property type="project" value="TreeGrafter"/>
</dbReference>
<evidence type="ECO:0000256" key="1">
    <source>
        <dbReference type="ARBA" id="ARBA00004604"/>
    </source>
</evidence>
<keyword evidence="4" id="KW-0677">Repeat</keyword>
<dbReference type="Gene3D" id="2.130.10.10">
    <property type="entry name" value="YVTN repeat-like/Quinoprotein amine dehydrogenase"/>
    <property type="match status" value="1"/>
</dbReference>
<feature type="repeat" description="WD" evidence="7">
    <location>
        <begin position="434"/>
        <end position="468"/>
    </location>
</feature>
<feature type="region of interest" description="Disordered" evidence="8">
    <location>
        <begin position="43"/>
        <end position="78"/>
    </location>
</feature>
<keyword evidence="10" id="KW-1185">Reference proteome</keyword>
<comment type="caution">
    <text evidence="9">The sequence shown here is derived from an EMBL/GenBank/DDBJ whole genome shotgun (WGS) entry which is preliminary data.</text>
</comment>
<evidence type="ECO:0000256" key="3">
    <source>
        <dbReference type="ARBA" id="ARBA00022574"/>
    </source>
</evidence>
<feature type="compositionally biased region" description="Basic and acidic residues" evidence="8">
    <location>
        <begin position="52"/>
        <end position="66"/>
    </location>
</feature>